<proteinExistence type="inferred from homology"/>
<evidence type="ECO:0000256" key="3">
    <source>
        <dbReference type="ARBA" id="ARBA00023136"/>
    </source>
</evidence>
<keyword evidence="5 6" id="KW-0449">Lipoprotein</keyword>
<dbReference type="Pfam" id="PF03180">
    <property type="entry name" value="Lipoprotein_9"/>
    <property type="match status" value="1"/>
</dbReference>
<dbReference type="PANTHER" id="PTHR30429">
    <property type="entry name" value="D-METHIONINE-BINDING LIPOPROTEIN METQ"/>
    <property type="match status" value="1"/>
</dbReference>
<gene>
    <name evidence="10" type="primary">metQ_1</name>
    <name evidence="9" type="ORF">HMPREF3195_00284</name>
    <name evidence="10" type="ORF">NCTC11460_01077</name>
</gene>
<evidence type="ECO:0000313" key="11">
    <source>
        <dbReference type="Proteomes" id="UP000070326"/>
    </source>
</evidence>
<keyword evidence="3" id="KW-0472">Membrane</keyword>
<dbReference type="PIRSF" id="PIRSF002854">
    <property type="entry name" value="MetQ"/>
    <property type="match status" value="1"/>
</dbReference>
<dbReference type="AlphaFoldDB" id="A0A135YY24"/>
<evidence type="ECO:0000313" key="12">
    <source>
        <dbReference type="Proteomes" id="UP000255101"/>
    </source>
</evidence>
<dbReference type="eggNOG" id="COG1464">
    <property type="taxonomic scope" value="Bacteria"/>
</dbReference>
<dbReference type="InterPro" id="IPR004872">
    <property type="entry name" value="Lipoprotein_NlpA"/>
</dbReference>
<evidence type="ECO:0000256" key="6">
    <source>
        <dbReference type="PIRNR" id="PIRNR002854"/>
    </source>
</evidence>
<evidence type="ECO:0000256" key="7">
    <source>
        <dbReference type="PIRSR" id="PIRSR002854-1"/>
    </source>
</evidence>
<dbReference type="EMBL" id="UGTB01000004">
    <property type="protein sequence ID" value="SUB61156.1"/>
    <property type="molecule type" value="Genomic_DNA"/>
</dbReference>
<dbReference type="STRING" id="1261.HMPREF3195_00284"/>
<evidence type="ECO:0000313" key="10">
    <source>
        <dbReference type="EMBL" id="SUB61156.1"/>
    </source>
</evidence>
<evidence type="ECO:0000313" key="9">
    <source>
        <dbReference type="EMBL" id="KXI14312.1"/>
    </source>
</evidence>
<keyword evidence="2 8" id="KW-0732">Signal</keyword>
<organism evidence="9 11">
    <name type="scientific">Peptostreptococcus anaerobius</name>
    <dbReference type="NCBI Taxonomy" id="1261"/>
    <lineage>
        <taxon>Bacteria</taxon>
        <taxon>Bacillati</taxon>
        <taxon>Bacillota</taxon>
        <taxon>Clostridia</taxon>
        <taxon>Peptostreptococcales</taxon>
        <taxon>Peptostreptococcaceae</taxon>
        <taxon>Peptostreptococcus</taxon>
    </lineage>
</organism>
<keyword evidence="4" id="KW-0564">Palmitate</keyword>
<dbReference type="CDD" id="cd13597">
    <property type="entry name" value="PBP2_lipoprotein_Tp32"/>
    <property type="match status" value="1"/>
</dbReference>
<evidence type="ECO:0000256" key="4">
    <source>
        <dbReference type="ARBA" id="ARBA00023139"/>
    </source>
</evidence>
<dbReference type="EMBL" id="LSQZ01000010">
    <property type="protein sequence ID" value="KXI14312.1"/>
    <property type="molecule type" value="Genomic_DNA"/>
</dbReference>
<feature type="lipid moiety-binding region" description="S-diacylglycerol cysteine" evidence="7">
    <location>
        <position position="22"/>
    </location>
</feature>
<reference evidence="9 11" key="1">
    <citation type="submission" date="2016-02" db="EMBL/GenBank/DDBJ databases">
        <authorList>
            <person name="Wen L."/>
            <person name="He K."/>
            <person name="Yang H."/>
        </authorList>
    </citation>
    <scope>NUCLEOTIDE SEQUENCE [LARGE SCALE GENOMIC DNA]</scope>
    <source>
        <strain evidence="9 11">MJR8628A</strain>
    </source>
</reference>
<dbReference type="PATRIC" id="fig|1261.3.peg.360"/>
<dbReference type="RefSeq" id="WP_002844893.1">
    <property type="nucleotide sequence ID" value="NZ_CP096607.1"/>
</dbReference>
<evidence type="ECO:0000256" key="8">
    <source>
        <dbReference type="SAM" id="SignalP"/>
    </source>
</evidence>
<evidence type="ECO:0000256" key="5">
    <source>
        <dbReference type="ARBA" id="ARBA00023288"/>
    </source>
</evidence>
<accession>A0A135YY24</accession>
<evidence type="ECO:0000256" key="2">
    <source>
        <dbReference type="ARBA" id="ARBA00022729"/>
    </source>
</evidence>
<dbReference type="Proteomes" id="UP000070326">
    <property type="component" value="Unassembled WGS sequence"/>
</dbReference>
<dbReference type="GO" id="GO:0016020">
    <property type="term" value="C:membrane"/>
    <property type="evidence" value="ECO:0007669"/>
    <property type="project" value="UniProtKB-SubCell"/>
</dbReference>
<protein>
    <recommendedName>
        <fullName evidence="6">Lipoprotein</fullName>
    </recommendedName>
</protein>
<evidence type="ECO:0000256" key="1">
    <source>
        <dbReference type="ARBA" id="ARBA00004635"/>
    </source>
</evidence>
<sequence>MKAKKLLSLALVAVLSVGLVACGAKKDSGKSQGDDKTIVVGATANPHAEILNKVVKPLLEKDGYKLEVKVFNDYVLPNTALLDNSLDANYYQHVPYLEEFNSKNKTDLTYTVKVHLEPMGAYSKKITKIADLKDKAVIGVPNDPTNESRALQLLAKEGLIKVADKKLLTKNDITENKKNIVIKEIGAEQLPASLPDLDLAVINSNYAIEAKLNPTKDSIAIESSDSPYANIIAVKKENKDSEKIKALSKAVTSPEVKKFIEDTYKGAIVATF</sequence>
<comment type="subcellular location">
    <subcellularLocation>
        <location evidence="1">Membrane</location>
        <topology evidence="1">Lipid-anchor</topology>
    </subcellularLocation>
</comment>
<dbReference type="PROSITE" id="PS51257">
    <property type="entry name" value="PROKAR_LIPOPROTEIN"/>
    <property type="match status" value="1"/>
</dbReference>
<feature type="chain" id="PRO_5038211856" description="Lipoprotein" evidence="8">
    <location>
        <begin position="22"/>
        <end position="272"/>
    </location>
</feature>
<reference evidence="10 12" key="2">
    <citation type="submission" date="2018-06" db="EMBL/GenBank/DDBJ databases">
        <authorList>
            <consortium name="Pathogen Informatics"/>
            <person name="Doyle S."/>
        </authorList>
    </citation>
    <scope>NUCLEOTIDE SEQUENCE [LARGE SCALE GENOMIC DNA]</scope>
    <source>
        <strain evidence="10 12">NCTC11460</strain>
    </source>
</reference>
<dbReference type="Gene3D" id="3.40.190.10">
    <property type="entry name" value="Periplasmic binding protein-like II"/>
    <property type="match status" value="2"/>
</dbReference>
<feature type="signal peptide" evidence="8">
    <location>
        <begin position="1"/>
        <end position="21"/>
    </location>
</feature>
<dbReference type="Proteomes" id="UP000255101">
    <property type="component" value="Unassembled WGS sequence"/>
</dbReference>
<name>A0A135YY24_9FIRM</name>
<dbReference type="PANTHER" id="PTHR30429:SF0">
    <property type="entry name" value="METHIONINE-BINDING LIPOPROTEIN METQ"/>
    <property type="match status" value="1"/>
</dbReference>
<dbReference type="SUPFAM" id="SSF53850">
    <property type="entry name" value="Periplasmic binding protein-like II"/>
    <property type="match status" value="1"/>
</dbReference>
<comment type="similarity">
    <text evidence="6">Belongs to the nlpA lipoprotein family.</text>
</comment>